<keyword evidence="2" id="KW-0233">DNA recombination</keyword>
<comment type="caution">
    <text evidence="5">The sequence shown here is derived from an EMBL/GenBank/DDBJ whole genome shotgun (WGS) entry which is preliminary data.</text>
</comment>
<dbReference type="GO" id="GO:0015074">
    <property type="term" value="P:DNA integration"/>
    <property type="evidence" value="ECO:0007669"/>
    <property type="project" value="InterPro"/>
</dbReference>
<name>A0A0F9N522_9ZZZZ</name>
<evidence type="ECO:0000256" key="1">
    <source>
        <dbReference type="ARBA" id="ARBA00023125"/>
    </source>
</evidence>
<reference evidence="5" key="1">
    <citation type="journal article" date="2015" name="Nature">
        <title>Complex archaea that bridge the gap between prokaryotes and eukaryotes.</title>
        <authorList>
            <person name="Spang A."/>
            <person name="Saw J.H."/>
            <person name="Jorgensen S.L."/>
            <person name="Zaremba-Niedzwiedzka K."/>
            <person name="Martijn J."/>
            <person name="Lind A.E."/>
            <person name="van Eijk R."/>
            <person name="Schleper C."/>
            <person name="Guy L."/>
            <person name="Ettema T.J."/>
        </authorList>
    </citation>
    <scope>NUCLEOTIDE SEQUENCE</scope>
</reference>
<dbReference type="SUPFAM" id="SSF56349">
    <property type="entry name" value="DNA breaking-rejoining enzymes"/>
    <property type="match status" value="1"/>
</dbReference>
<dbReference type="InterPro" id="IPR044068">
    <property type="entry name" value="CB"/>
</dbReference>
<dbReference type="PROSITE" id="PS51900">
    <property type="entry name" value="CB"/>
    <property type="match status" value="1"/>
</dbReference>
<dbReference type="Pfam" id="PF00589">
    <property type="entry name" value="Phage_integrase"/>
    <property type="match status" value="1"/>
</dbReference>
<dbReference type="AlphaFoldDB" id="A0A0F9N522"/>
<dbReference type="InterPro" id="IPR050090">
    <property type="entry name" value="Tyrosine_recombinase_XerCD"/>
</dbReference>
<dbReference type="InterPro" id="IPR013762">
    <property type="entry name" value="Integrase-like_cat_sf"/>
</dbReference>
<dbReference type="Gene3D" id="1.10.443.10">
    <property type="entry name" value="Intergrase catalytic core"/>
    <property type="match status" value="1"/>
</dbReference>
<dbReference type="InterPro" id="IPR010998">
    <property type="entry name" value="Integrase_recombinase_N"/>
</dbReference>
<proteinExistence type="predicted"/>
<dbReference type="GO" id="GO:0006310">
    <property type="term" value="P:DNA recombination"/>
    <property type="evidence" value="ECO:0007669"/>
    <property type="project" value="UniProtKB-KW"/>
</dbReference>
<dbReference type="Gene3D" id="1.10.150.130">
    <property type="match status" value="1"/>
</dbReference>
<dbReference type="PANTHER" id="PTHR30349:SF41">
    <property type="entry name" value="INTEGRASE_RECOMBINASE PROTEIN MJ0367-RELATED"/>
    <property type="match status" value="1"/>
</dbReference>
<dbReference type="PROSITE" id="PS51898">
    <property type="entry name" value="TYR_RECOMBINASE"/>
    <property type="match status" value="1"/>
</dbReference>
<evidence type="ECO:0000259" key="3">
    <source>
        <dbReference type="PROSITE" id="PS51898"/>
    </source>
</evidence>
<evidence type="ECO:0008006" key="6">
    <source>
        <dbReference type="Google" id="ProtNLM"/>
    </source>
</evidence>
<feature type="domain" description="Tyr recombinase" evidence="3">
    <location>
        <begin position="120"/>
        <end position="305"/>
    </location>
</feature>
<dbReference type="PANTHER" id="PTHR30349">
    <property type="entry name" value="PHAGE INTEGRASE-RELATED"/>
    <property type="match status" value="1"/>
</dbReference>
<protein>
    <recommendedName>
        <fullName evidence="6">Tyr recombinase domain-containing protein</fullName>
    </recommendedName>
</protein>
<accession>A0A0F9N522</accession>
<dbReference type="GO" id="GO:0003677">
    <property type="term" value="F:DNA binding"/>
    <property type="evidence" value="ECO:0007669"/>
    <property type="project" value="UniProtKB-KW"/>
</dbReference>
<feature type="domain" description="Core-binding (CB)" evidence="4">
    <location>
        <begin position="21"/>
        <end position="98"/>
    </location>
</feature>
<dbReference type="InterPro" id="IPR011010">
    <property type="entry name" value="DNA_brk_join_enz"/>
</dbReference>
<keyword evidence="1" id="KW-0238">DNA-binding</keyword>
<evidence type="ECO:0000259" key="4">
    <source>
        <dbReference type="PROSITE" id="PS51900"/>
    </source>
</evidence>
<evidence type="ECO:0000256" key="2">
    <source>
        <dbReference type="ARBA" id="ARBA00023172"/>
    </source>
</evidence>
<organism evidence="5">
    <name type="scientific">marine sediment metagenome</name>
    <dbReference type="NCBI Taxonomy" id="412755"/>
    <lineage>
        <taxon>unclassified sequences</taxon>
        <taxon>metagenomes</taxon>
        <taxon>ecological metagenomes</taxon>
    </lineage>
</organism>
<gene>
    <name evidence="5" type="ORF">LCGC14_1072610</name>
</gene>
<sequence length="312" mass="35741">MRNPNTQIATVENKDIAITAETLREQAKDIFELMDISEGTRADYKSRIGLFIGFTKDGHFNRNSFLEFKRYLAERTDIGVATKNKYLASPRIFLKELNKQGMLPVDITQNVKSFKQSKKHRKDGLSEKEIKKLTDKMSKLPCTPPNTRLKAILALLTLQGLRQVELTRLDVADIDFIAKTAFVQGKGQDDKELIHLHPETVKAVREYLKVNNIASGALFISNSNNSKNKRISTRAIRGFVTEALHALDIQKTTHGFRHFFTTMLVKTYKGDLLEVAHHTRHKSLEMLQVYNDAVQRKADLPRYYKTFEGVKF</sequence>
<evidence type="ECO:0000313" key="5">
    <source>
        <dbReference type="EMBL" id="KKN06902.1"/>
    </source>
</evidence>
<dbReference type="EMBL" id="LAZR01004632">
    <property type="protein sequence ID" value="KKN06902.1"/>
    <property type="molecule type" value="Genomic_DNA"/>
</dbReference>
<dbReference type="InterPro" id="IPR002104">
    <property type="entry name" value="Integrase_catalytic"/>
</dbReference>